<evidence type="ECO:0000259" key="1">
    <source>
        <dbReference type="Pfam" id="PF01471"/>
    </source>
</evidence>
<feature type="domain" description="Peptidoglycan binding-like" evidence="1">
    <location>
        <begin position="191"/>
        <end position="245"/>
    </location>
</feature>
<organism evidence="3 4">
    <name type="scientific">Desulfomicrobium orale DSM 12838</name>
    <dbReference type="NCBI Taxonomy" id="888061"/>
    <lineage>
        <taxon>Bacteria</taxon>
        <taxon>Pseudomonadati</taxon>
        <taxon>Thermodesulfobacteriota</taxon>
        <taxon>Desulfovibrionia</taxon>
        <taxon>Desulfovibrionales</taxon>
        <taxon>Desulfomicrobiaceae</taxon>
        <taxon>Desulfomicrobium</taxon>
    </lineage>
</organism>
<reference evidence="4" key="1">
    <citation type="submission" date="2016-02" db="EMBL/GenBank/DDBJ databases">
        <authorList>
            <person name="Holder M.E."/>
            <person name="Ajami N.J."/>
            <person name="Petrosino J.F."/>
        </authorList>
    </citation>
    <scope>NUCLEOTIDE SEQUENCE [LARGE SCALE GENOMIC DNA]</scope>
    <source>
        <strain evidence="4">DSM 12838</strain>
    </source>
</reference>
<evidence type="ECO:0000259" key="2">
    <source>
        <dbReference type="Pfam" id="PF17680"/>
    </source>
</evidence>
<evidence type="ECO:0000313" key="4">
    <source>
        <dbReference type="Proteomes" id="UP000063964"/>
    </source>
</evidence>
<dbReference type="Pfam" id="PF17680">
    <property type="entry name" value="FlgO"/>
    <property type="match status" value="1"/>
</dbReference>
<dbReference type="InterPro" id="IPR002477">
    <property type="entry name" value="Peptidoglycan-bd-like"/>
</dbReference>
<feature type="domain" description="FlgO" evidence="2">
    <location>
        <begin position="34"/>
        <end position="161"/>
    </location>
</feature>
<dbReference type="Gene3D" id="1.10.101.10">
    <property type="entry name" value="PGBD-like superfamily/PGBD"/>
    <property type="match status" value="1"/>
</dbReference>
<dbReference type="Pfam" id="PF01471">
    <property type="entry name" value="PG_binding_1"/>
    <property type="match status" value="1"/>
</dbReference>
<dbReference type="InterPro" id="IPR036365">
    <property type="entry name" value="PGBD-like_sf"/>
</dbReference>
<protein>
    <submittedName>
        <fullName evidence="3">Uncharacterized protein</fullName>
    </submittedName>
</protein>
<dbReference type="SUPFAM" id="SSF47090">
    <property type="entry name" value="PGBD-like"/>
    <property type="match status" value="1"/>
</dbReference>
<dbReference type="STRING" id="888061.AXF15_02865"/>
<dbReference type="KEGG" id="doa:AXF15_02865"/>
<proteinExistence type="predicted"/>
<dbReference type="AlphaFoldDB" id="A0A120KMU8"/>
<dbReference type="EMBL" id="CP014230">
    <property type="protein sequence ID" value="AMD92151.1"/>
    <property type="molecule type" value="Genomic_DNA"/>
</dbReference>
<evidence type="ECO:0000313" key="3">
    <source>
        <dbReference type="EMBL" id="AMD92151.1"/>
    </source>
</evidence>
<sequence>MIKTLLTLILVFTALPVWALENCRASRIETLCANITHKLIASIQVRVDRSSPIMAVSFVNLHNMEQTSELGRILSEEVTNNFFQFGYTIVEARLREETLTTHKESGEFALSRQIRHLAPAVDVQAILSGTYAIADDSVAVSTRVVDARTKALLAAAHCHLRLTPEVARLMQHPSPPTQARYSTRLLQLGNRDDATQIQGKLYNLGFYTGRIDGRWGKGSRAALGRFRASMGLPSHPHWDMETQKALLPDL</sequence>
<name>A0A120KMU8_9BACT</name>
<dbReference type="OrthoDB" id="5471186at2"/>
<gene>
    <name evidence="3" type="ORF">AXF15_02865</name>
</gene>
<dbReference type="InterPro" id="IPR041215">
    <property type="entry name" value="FlgO_dom"/>
</dbReference>
<dbReference type="Proteomes" id="UP000063964">
    <property type="component" value="Chromosome"/>
</dbReference>
<dbReference type="InterPro" id="IPR036366">
    <property type="entry name" value="PGBDSf"/>
</dbReference>
<dbReference type="RefSeq" id="WP_066603074.1">
    <property type="nucleotide sequence ID" value="NZ_CP014230.1"/>
</dbReference>
<keyword evidence="4" id="KW-1185">Reference proteome</keyword>
<accession>A0A120KMU8</accession>